<reference evidence="10 11" key="1">
    <citation type="submission" date="2018-11" db="EMBL/GenBank/DDBJ databases">
        <title>Genome sequence of Saitozyma podzolica DSM 27192.</title>
        <authorList>
            <person name="Aliyu H."/>
            <person name="Gorte O."/>
            <person name="Ochsenreither K."/>
        </authorList>
    </citation>
    <scope>NUCLEOTIDE SEQUENCE [LARGE SCALE GENOMIC DNA]</scope>
    <source>
        <strain evidence="10 11">DSM 27192</strain>
    </source>
</reference>
<feature type="region of interest" description="Disordered" evidence="8">
    <location>
        <begin position="127"/>
        <end position="192"/>
    </location>
</feature>
<dbReference type="GO" id="GO:0000981">
    <property type="term" value="F:DNA-binding transcription factor activity, RNA polymerase II-specific"/>
    <property type="evidence" value="ECO:0007669"/>
    <property type="project" value="InterPro"/>
</dbReference>
<dbReference type="CDD" id="cd12148">
    <property type="entry name" value="fungal_TF_MHR"/>
    <property type="match status" value="1"/>
</dbReference>
<dbReference type="Pfam" id="PF04082">
    <property type="entry name" value="Fungal_trans"/>
    <property type="match status" value="1"/>
</dbReference>
<feature type="compositionally biased region" description="Low complexity" evidence="8">
    <location>
        <begin position="210"/>
        <end position="220"/>
    </location>
</feature>
<accession>A0A427YJH1</accession>
<organism evidence="10 11">
    <name type="scientific">Saitozyma podzolica</name>
    <dbReference type="NCBI Taxonomy" id="1890683"/>
    <lineage>
        <taxon>Eukaryota</taxon>
        <taxon>Fungi</taxon>
        <taxon>Dikarya</taxon>
        <taxon>Basidiomycota</taxon>
        <taxon>Agaricomycotina</taxon>
        <taxon>Tremellomycetes</taxon>
        <taxon>Tremellales</taxon>
        <taxon>Trimorphomycetaceae</taxon>
        <taxon>Saitozyma</taxon>
    </lineage>
</organism>
<dbReference type="AlphaFoldDB" id="A0A427YJH1"/>
<dbReference type="Proteomes" id="UP000279259">
    <property type="component" value="Unassembled WGS sequence"/>
</dbReference>
<protein>
    <recommendedName>
        <fullName evidence="9">Zn(2)-C6 fungal-type domain-containing protein</fullName>
    </recommendedName>
</protein>
<feature type="compositionally biased region" description="Polar residues" evidence="8">
    <location>
        <begin position="221"/>
        <end position="244"/>
    </location>
</feature>
<dbReference type="GO" id="GO:0003677">
    <property type="term" value="F:DNA binding"/>
    <property type="evidence" value="ECO:0007669"/>
    <property type="project" value="UniProtKB-KW"/>
</dbReference>
<evidence type="ECO:0000259" key="9">
    <source>
        <dbReference type="PROSITE" id="PS50048"/>
    </source>
</evidence>
<dbReference type="PANTHER" id="PTHR31313">
    <property type="entry name" value="TY1 ENHANCER ACTIVATOR"/>
    <property type="match status" value="1"/>
</dbReference>
<dbReference type="GO" id="GO:0008270">
    <property type="term" value="F:zinc ion binding"/>
    <property type="evidence" value="ECO:0007669"/>
    <property type="project" value="InterPro"/>
</dbReference>
<dbReference type="InterPro" id="IPR051615">
    <property type="entry name" value="Transcr_Regulatory_Elem"/>
</dbReference>
<feature type="domain" description="Zn(2)-C6 fungal-type" evidence="9">
    <location>
        <begin position="92"/>
        <end position="135"/>
    </location>
</feature>
<comment type="caution">
    <text evidence="10">The sequence shown here is derived from an EMBL/GenBank/DDBJ whole genome shotgun (WGS) entry which is preliminary data.</text>
</comment>
<dbReference type="PROSITE" id="PS50048">
    <property type="entry name" value="ZN2_CY6_FUNGAL_2"/>
    <property type="match status" value="1"/>
</dbReference>
<feature type="region of interest" description="Disordered" evidence="8">
    <location>
        <begin position="40"/>
        <end position="77"/>
    </location>
</feature>
<feature type="compositionally biased region" description="Low complexity" evidence="8">
    <location>
        <begin position="1027"/>
        <end position="1042"/>
    </location>
</feature>
<evidence type="ECO:0000256" key="4">
    <source>
        <dbReference type="ARBA" id="ARBA00023015"/>
    </source>
</evidence>
<dbReference type="GO" id="GO:0006351">
    <property type="term" value="P:DNA-templated transcription"/>
    <property type="evidence" value="ECO:0007669"/>
    <property type="project" value="InterPro"/>
</dbReference>
<dbReference type="CDD" id="cd00067">
    <property type="entry name" value="GAL4"/>
    <property type="match status" value="1"/>
</dbReference>
<dbReference type="SUPFAM" id="SSF57701">
    <property type="entry name" value="Zn2/Cys6 DNA-binding domain"/>
    <property type="match status" value="1"/>
</dbReference>
<keyword evidence="7" id="KW-0539">Nucleus</keyword>
<keyword evidence="2" id="KW-0479">Metal-binding</keyword>
<name>A0A427YJH1_9TREE</name>
<keyword evidence="11" id="KW-1185">Reference proteome</keyword>
<evidence type="ECO:0000313" key="10">
    <source>
        <dbReference type="EMBL" id="RSH91245.1"/>
    </source>
</evidence>
<dbReference type="Pfam" id="PF00172">
    <property type="entry name" value="Zn_clus"/>
    <property type="match status" value="1"/>
</dbReference>
<evidence type="ECO:0000256" key="5">
    <source>
        <dbReference type="ARBA" id="ARBA00023125"/>
    </source>
</evidence>
<feature type="region of interest" description="Disordered" evidence="8">
    <location>
        <begin position="1015"/>
        <end position="1042"/>
    </location>
</feature>
<dbReference type="PANTHER" id="PTHR31313:SF81">
    <property type="entry name" value="TY1 ENHANCER ACTIVATOR"/>
    <property type="match status" value="1"/>
</dbReference>
<evidence type="ECO:0000256" key="7">
    <source>
        <dbReference type="ARBA" id="ARBA00023242"/>
    </source>
</evidence>
<dbReference type="GO" id="GO:0005634">
    <property type="term" value="C:nucleus"/>
    <property type="evidence" value="ECO:0007669"/>
    <property type="project" value="UniProtKB-SubCell"/>
</dbReference>
<proteinExistence type="predicted"/>
<evidence type="ECO:0000313" key="11">
    <source>
        <dbReference type="Proteomes" id="UP000279259"/>
    </source>
</evidence>
<keyword evidence="3" id="KW-0862">Zinc</keyword>
<dbReference type="EMBL" id="RSCD01000008">
    <property type="protein sequence ID" value="RSH91245.1"/>
    <property type="molecule type" value="Genomic_DNA"/>
</dbReference>
<evidence type="ECO:0000256" key="6">
    <source>
        <dbReference type="ARBA" id="ARBA00023163"/>
    </source>
</evidence>
<dbReference type="InterPro" id="IPR036864">
    <property type="entry name" value="Zn2-C6_fun-type_DNA-bd_sf"/>
</dbReference>
<feature type="region of interest" description="Disordered" evidence="8">
    <location>
        <begin position="1"/>
        <end position="24"/>
    </location>
</feature>
<gene>
    <name evidence="10" type="ORF">EHS25_009544</name>
</gene>
<dbReference type="Gene3D" id="4.10.240.10">
    <property type="entry name" value="Zn(2)-C6 fungal-type DNA-binding domain"/>
    <property type="match status" value="1"/>
</dbReference>
<feature type="compositionally biased region" description="Polar residues" evidence="8">
    <location>
        <begin position="331"/>
        <end position="344"/>
    </location>
</feature>
<feature type="region of interest" description="Disordered" evidence="8">
    <location>
        <begin position="205"/>
        <end position="244"/>
    </location>
</feature>
<keyword evidence="5" id="KW-0238">DNA-binding</keyword>
<dbReference type="InterPro" id="IPR001138">
    <property type="entry name" value="Zn2Cys6_DnaBD"/>
</dbReference>
<dbReference type="OrthoDB" id="39175at2759"/>
<evidence type="ECO:0000256" key="3">
    <source>
        <dbReference type="ARBA" id="ARBA00022833"/>
    </source>
</evidence>
<dbReference type="InterPro" id="IPR007219">
    <property type="entry name" value="XnlR_reg_dom"/>
</dbReference>
<evidence type="ECO:0000256" key="8">
    <source>
        <dbReference type="SAM" id="MobiDB-lite"/>
    </source>
</evidence>
<evidence type="ECO:0000256" key="2">
    <source>
        <dbReference type="ARBA" id="ARBA00022723"/>
    </source>
</evidence>
<dbReference type="STRING" id="1890683.A0A427YJH1"/>
<evidence type="ECO:0000256" key="1">
    <source>
        <dbReference type="ARBA" id="ARBA00004123"/>
    </source>
</evidence>
<keyword evidence="6" id="KW-0804">Transcription</keyword>
<sequence>MDPRTLNHPSNIPDPAFRPQNISRPMPDIDVIYVETAMSTSQEDHASHGTLGEGQGQGQGLAHGHGEGNANGSANGSVNMSDVAGVLRRNQACLACRRRKLKCDATRPHCATCVRSYKHLLRTAPRSNPVLSCDYDDSPHDEGDKGGSAGAAETGSAGEEDDGAGSSRKKRKAGDGKRKKDSLGPKDTEAEKLRKKIEELEAQLAEKNHGGSASASAGGSQQVSPNGVEPNQPNRSWSAAQTFQDVPAVSSPTAFLEMLSSAATAQTPATGPAPGLRFGASESTMMTGDVGMTFDVTSLPRKEAGESSGWTPLFIFDEQQQGATNGGVLPRQNTKQSSTSSSANAPIDPSRPSSMSSSDAASASMPHIPTGFTPFTNPAALSPNGIFNFSPGPSGPTAQTPAAGLATQNISDKYSMPVFNADGRLSPSKNIDGPWRAVETVENTFQHIMNATGGAPDQSVPIGFGTTGVTDGMDGFLPVDEALQQQLLLDLFWPGWPVNMPEPHIVNDLIEAFFDAVPGLPRMLHRSRFLARMALPPTHSNFPHPALVHAVCSIASNWCAPSVYERSNAAKAVDGKGKLVPFSLRQASLAKEAVHDGLNTGNRMFDVVRAMMILSRIFIDDTRMLECWAYNGLVARMILPLGLNVRSAELSLKSVMLPPPADALEREERRAAMWFALYHDTISSSASGWGTSLALDELTIPLPVSVEEFEKGSEMMEHNPQDLESPDFYSRHPVADPFIMLLKSIVLMNRVNKFVRKWKNRHLRDDDDFDGMQKPEFKELSNSIALFQMSFPQSLRNVCKRNAKKQLDIDLISAHLLPHAALICLYEPFADLTDPNDGPARRLQTASQAIVNVVQQLASSVNDGAQNFHAIMHSSASVCLVTAARTSLMFYRHALNLQDHQSASAHRMDIEMVRMALSQYGLRFKIGHHHAQLIEYFLDRASNPTLEKLQAHYPEHPRPGAPELHSNCDLGICVMNALNVKRGFWRIAASQPNSTGISPFGSTPDSASALHRNSISSVSGGLRDSDSPNNNPGSASSGNNAAGVNFGDLDRAIIRRGTLRPVDWVPAGLECKAVRTRCLEEGRRR</sequence>
<feature type="compositionally biased region" description="Gly residues" evidence="8">
    <location>
        <begin position="51"/>
        <end position="69"/>
    </location>
</feature>
<comment type="subcellular location">
    <subcellularLocation>
        <location evidence="1">Nucleus</location>
    </subcellularLocation>
</comment>
<keyword evidence="4" id="KW-0805">Transcription regulation</keyword>
<dbReference type="SMART" id="SM00066">
    <property type="entry name" value="GAL4"/>
    <property type="match status" value="1"/>
</dbReference>
<feature type="compositionally biased region" description="Basic and acidic residues" evidence="8">
    <location>
        <begin position="173"/>
        <end position="192"/>
    </location>
</feature>
<feature type="region of interest" description="Disordered" evidence="8">
    <location>
        <begin position="323"/>
        <end position="376"/>
    </location>
</feature>
<dbReference type="SMART" id="SM00906">
    <property type="entry name" value="Fungal_trans"/>
    <property type="match status" value="1"/>
</dbReference>
<feature type="compositionally biased region" description="Low complexity" evidence="8">
    <location>
        <begin position="348"/>
        <end position="366"/>
    </location>
</feature>